<feature type="region of interest" description="Disordered" evidence="1">
    <location>
        <begin position="22"/>
        <end position="112"/>
    </location>
</feature>
<feature type="compositionally biased region" description="Basic and acidic residues" evidence="1">
    <location>
        <begin position="22"/>
        <end position="63"/>
    </location>
</feature>
<evidence type="ECO:0000256" key="1">
    <source>
        <dbReference type="SAM" id="MobiDB-lite"/>
    </source>
</evidence>
<reference evidence="2 3" key="1">
    <citation type="journal article" date="2020" name="BMC Genomics">
        <title>Intraspecific diversification of the crop wild relative Brassica cretica Lam. using demographic model selection.</title>
        <authorList>
            <person name="Kioukis A."/>
            <person name="Michalopoulou V.A."/>
            <person name="Briers L."/>
            <person name="Pirintsos S."/>
            <person name="Studholme D.J."/>
            <person name="Pavlidis P."/>
            <person name="Sarris P.F."/>
        </authorList>
    </citation>
    <scope>NUCLEOTIDE SEQUENCE [LARGE SCALE GENOMIC DNA]</scope>
    <source>
        <strain evidence="3">cv. PFS-1207/04</strain>
    </source>
</reference>
<organism evidence="2 3">
    <name type="scientific">Brassica cretica</name>
    <name type="common">Mustard</name>
    <dbReference type="NCBI Taxonomy" id="69181"/>
    <lineage>
        <taxon>Eukaryota</taxon>
        <taxon>Viridiplantae</taxon>
        <taxon>Streptophyta</taxon>
        <taxon>Embryophyta</taxon>
        <taxon>Tracheophyta</taxon>
        <taxon>Spermatophyta</taxon>
        <taxon>Magnoliopsida</taxon>
        <taxon>eudicotyledons</taxon>
        <taxon>Gunneridae</taxon>
        <taxon>Pentapetalae</taxon>
        <taxon>rosids</taxon>
        <taxon>malvids</taxon>
        <taxon>Brassicales</taxon>
        <taxon>Brassicaceae</taxon>
        <taxon>Brassiceae</taxon>
        <taxon>Brassica</taxon>
    </lineage>
</organism>
<protein>
    <submittedName>
        <fullName evidence="2">Uncharacterized protein</fullName>
    </submittedName>
</protein>
<dbReference type="EMBL" id="QGKV02001556">
    <property type="protein sequence ID" value="KAF3520134.1"/>
    <property type="molecule type" value="Genomic_DNA"/>
</dbReference>
<evidence type="ECO:0000313" key="3">
    <source>
        <dbReference type="Proteomes" id="UP000266723"/>
    </source>
</evidence>
<accession>A0ABQ7B1F1</accession>
<sequence>MYDVGGEQRRLRHGLRWYKEVRRSGERSFERIPRSRAVGDGEDTKPVTESDEKTGTKQSRANDGEEDPTPAARGLTGAELLLSLPKTVVHPPLGKELSQEKTITTSAPGDFS</sequence>
<gene>
    <name evidence="2" type="ORF">DY000_02063928</name>
</gene>
<dbReference type="Proteomes" id="UP000266723">
    <property type="component" value="Unassembled WGS sequence"/>
</dbReference>
<keyword evidence="3" id="KW-1185">Reference proteome</keyword>
<evidence type="ECO:0000313" key="2">
    <source>
        <dbReference type="EMBL" id="KAF3520134.1"/>
    </source>
</evidence>
<feature type="compositionally biased region" description="Polar residues" evidence="1">
    <location>
        <begin position="100"/>
        <end position="112"/>
    </location>
</feature>
<proteinExistence type="predicted"/>
<name>A0ABQ7B1F1_BRACR</name>
<comment type="caution">
    <text evidence="2">The sequence shown here is derived from an EMBL/GenBank/DDBJ whole genome shotgun (WGS) entry which is preliminary data.</text>
</comment>